<name>A0ABP9DQI8_9BACT</name>
<organism evidence="2 3">
    <name type="scientific">Algivirga pacifica</name>
    <dbReference type="NCBI Taxonomy" id="1162670"/>
    <lineage>
        <taxon>Bacteria</taxon>
        <taxon>Pseudomonadati</taxon>
        <taxon>Bacteroidota</taxon>
        <taxon>Cytophagia</taxon>
        <taxon>Cytophagales</taxon>
        <taxon>Flammeovirgaceae</taxon>
        <taxon>Algivirga</taxon>
    </lineage>
</organism>
<evidence type="ECO:0000313" key="2">
    <source>
        <dbReference type="EMBL" id="GAA4851086.1"/>
    </source>
</evidence>
<comment type="caution">
    <text evidence="2">The sequence shown here is derived from an EMBL/GenBank/DDBJ whole genome shotgun (WGS) entry which is preliminary data.</text>
</comment>
<feature type="transmembrane region" description="Helical" evidence="1">
    <location>
        <begin position="127"/>
        <end position="146"/>
    </location>
</feature>
<feature type="transmembrane region" description="Helical" evidence="1">
    <location>
        <begin position="96"/>
        <end position="115"/>
    </location>
</feature>
<keyword evidence="1" id="KW-0812">Transmembrane</keyword>
<keyword evidence="1" id="KW-0472">Membrane</keyword>
<reference evidence="3" key="1">
    <citation type="journal article" date="2019" name="Int. J. Syst. Evol. Microbiol.">
        <title>The Global Catalogue of Microorganisms (GCM) 10K type strain sequencing project: providing services to taxonomists for standard genome sequencing and annotation.</title>
        <authorList>
            <consortium name="The Broad Institute Genomics Platform"/>
            <consortium name="The Broad Institute Genome Sequencing Center for Infectious Disease"/>
            <person name="Wu L."/>
            <person name="Ma J."/>
        </authorList>
    </citation>
    <scope>NUCLEOTIDE SEQUENCE [LARGE SCALE GENOMIC DNA]</scope>
    <source>
        <strain evidence="3">JCM 18326</strain>
    </source>
</reference>
<accession>A0ABP9DQI8</accession>
<dbReference type="Proteomes" id="UP001500298">
    <property type="component" value="Unassembled WGS sequence"/>
</dbReference>
<proteinExistence type="predicted"/>
<evidence type="ECO:0000313" key="3">
    <source>
        <dbReference type="Proteomes" id="UP001500298"/>
    </source>
</evidence>
<gene>
    <name evidence="2" type="ORF">GCM10023331_39720</name>
</gene>
<protein>
    <submittedName>
        <fullName evidence="2">Uncharacterized protein</fullName>
    </submittedName>
</protein>
<feature type="transmembrane region" description="Helical" evidence="1">
    <location>
        <begin position="60"/>
        <end position="84"/>
    </location>
</feature>
<dbReference type="RefSeq" id="WP_345375042.1">
    <property type="nucleotide sequence ID" value="NZ_BAABJX010000065.1"/>
</dbReference>
<dbReference type="EMBL" id="BAABJX010000065">
    <property type="protein sequence ID" value="GAA4851086.1"/>
    <property type="molecule type" value="Genomic_DNA"/>
</dbReference>
<feature type="transmembrane region" description="Helical" evidence="1">
    <location>
        <begin position="12"/>
        <end position="40"/>
    </location>
</feature>
<keyword evidence="3" id="KW-1185">Reference proteome</keyword>
<keyword evidence="1" id="KW-1133">Transmembrane helix</keyword>
<evidence type="ECO:0000256" key="1">
    <source>
        <dbReference type="SAM" id="Phobius"/>
    </source>
</evidence>
<sequence length="223" mass="24455">MKLDRLVSLNKFTLTSLISVSLISGLFMVLMAMVIVDAVGTAYTVSTLFVERFRTLMSDGMATAFSLIIGALFSIGVMVTILVFSLQKKLAPASTVVSFAGGGMSFIGLMMIILPDTVTLSMVLAQPMLLIKMSLVCLMAFLPAYITRQSAKSISEDEILKRTIQESNRQIIEDISYWMKEGIRNITNGRETEITQAETTVFLDKGSASDPLAKFDILKKKQA</sequence>